<dbReference type="GO" id="GO:0050380">
    <property type="term" value="F:undecaprenyl-diphosphatase activity"/>
    <property type="evidence" value="ECO:0007669"/>
    <property type="project" value="InterPro"/>
</dbReference>
<dbReference type="Pfam" id="PF01569">
    <property type="entry name" value="PAP2"/>
    <property type="match status" value="1"/>
</dbReference>
<evidence type="ECO:0000313" key="4">
    <source>
        <dbReference type="Proteomes" id="UP001307168"/>
    </source>
</evidence>
<dbReference type="EMBL" id="JARNBH010000033">
    <property type="protein sequence ID" value="MEC0276200.1"/>
    <property type="molecule type" value="Genomic_DNA"/>
</dbReference>
<dbReference type="SMART" id="SM00014">
    <property type="entry name" value="acidPPc"/>
    <property type="match status" value="1"/>
</dbReference>
<dbReference type="AlphaFoldDB" id="A0AAW9NHQ4"/>
<dbReference type="InterPro" id="IPR000326">
    <property type="entry name" value="PAP2/HPO"/>
</dbReference>
<sequence length="196" mass="22065">MNYELFKSIHNLSGHSNTLDNFMVFITDKAIYIFALALLALWIFGGKCMKRAVLYAGGTGVIALVVNVLIAQIYYEPRPFVTHHIQTLIPHAEDASFPSDHSTGAFTIAIAMWFRYKKIGIPMFILALLTGFSRIWAGLHYPFDVLGSLMVAIVISYVIVKLSRLFDPLVNWIISIYDSILGKRSISNKSSRTKNF</sequence>
<dbReference type="InterPro" id="IPR033879">
    <property type="entry name" value="UPP_Pase"/>
</dbReference>
<keyword evidence="4" id="KW-1185">Reference proteome</keyword>
<feature type="domain" description="Phosphatidic acid phosphatase type 2/haloperoxidase" evidence="2">
    <location>
        <begin position="52"/>
        <end position="160"/>
    </location>
</feature>
<reference evidence="3 4" key="1">
    <citation type="submission" date="2023-03" db="EMBL/GenBank/DDBJ databases">
        <title>Bacillus Genome Sequencing.</title>
        <authorList>
            <person name="Dunlap C."/>
        </authorList>
    </citation>
    <scope>NUCLEOTIDE SEQUENCE [LARGE SCALE GENOMIC DNA]</scope>
    <source>
        <strain evidence="3 4">B-41290</strain>
    </source>
</reference>
<dbReference type="SUPFAM" id="SSF48317">
    <property type="entry name" value="Acid phosphatase/Vanadium-dependent haloperoxidase"/>
    <property type="match status" value="1"/>
</dbReference>
<proteinExistence type="predicted"/>
<protein>
    <submittedName>
        <fullName evidence="3">Undecaprenyl-diphosphatase</fullName>
    </submittedName>
</protein>
<evidence type="ECO:0000256" key="1">
    <source>
        <dbReference type="SAM" id="Phobius"/>
    </source>
</evidence>
<evidence type="ECO:0000259" key="2">
    <source>
        <dbReference type="SMART" id="SM00014"/>
    </source>
</evidence>
<dbReference type="PANTHER" id="PTHR14969">
    <property type="entry name" value="SPHINGOSINE-1-PHOSPHATE PHOSPHOHYDROLASE"/>
    <property type="match status" value="1"/>
</dbReference>
<dbReference type="InterPro" id="IPR036938">
    <property type="entry name" value="PAP2/HPO_sf"/>
</dbReference>
<feature type="transmembrane region" description="Helical" evidence="1">
    <location>
        <begin position="121"/>
        <end position="139"/>
    </location>
</feature>
<dbReference type="CDD" id="cd03385">
    <property type="entry name" value="PAP2_BcrC_like"/>
    <property type="match status" value="1"/>
</dbReference>
<dbReference type="PANTHER" id="PTHR14969:SF58">
    <property type="entry name" value="UNDECAPRENYL-DIPHOSPHATASE BCRC"/>
    <property type="match status" value="1"/>
</dbReference>
<dbReference type="Gene3D" id="1.20.144.10">
    <property type="entry name" value="Phosphatidic acid phosphatase type 2/haloperoxidase"/>
    <property type="match status" value="1"/>
</dbReference>
<feature type="transmembrane region" description="Helical" evidence="1">
    <location>
        <begin position="22"/>
        <end position="45"/>
    </location>
</feature>
<dbReference type="GO" id="GO:0005886">
    <property type="term" value="C:plasma membrane"/>
    <property type="evidence" value="ECO:0007669"/>
    <property type="project" value="InterPro"/>
</dbReference>
<evidence type="ECO:0000313" key="3">
    <source>
        <dbReference type="EMBL" id="MEC0276200.1"/>
    </source>
</evidence>
<name>A0AAW9NHQ4_9BACI</name>
<comment type="caution">
    <text evidence="3">The sequence shown here is derived from an EMBL/GenBank/DDBJ whole genome shotgun (WGS) entry which is preliminary data.</text>
</comment>
<keyword evidence="1" id="KW-1133">Transmembrane helix</keyword>
<gene>
    <name evidence="3" type="ORF">P4706_24620</name>
</gene>
<accession>A0AAW9NHQ4</accession>
<dbReference type="Proteomes" id="UP001307168">
    <property type="component" value="Unassembled WGS sequence"/>
</dbReference>
<keyword evidence="1" id="KW-0812">Transmembrane</keyword>
<feature type="transmembrane region" description="Helical" evidence="1">
    <location>
        <begin position="52"/>
        <end position="75"/>
    </location>
</feature>
<organism evidence="3 4">
    <name type="scientific">Peribacillus castrilensis</name>
    <dbReference type="NCBI Taxonomy" id="2897690"/>
    <lineage>
        <taxon>Bacteria</taxon>
        <taxon>Bacillati</taxon>
        <taxon>Bacillota</taxon>
        <taxon>Bacilli</taxon>
        <taxon>Bacillales</taxon>
        <taxon>Bacillaceae</taxon>
        <taxon>Peribacillus</taxon>
    </lineage>
</organism>
<dbReference type="RefSeq" id="WP_367408054.1">
    <property type="nucleotide sequence ID" value="NZ_JARNBH010000033.1"/>
</dbReference>
<feature type="transmembrane region" description="Helical" evidence="1">
    <location>
        <begin position="145"/>
        <end position="162"/>
    </location>
</feature>
<keyword evidence="1" id="KW-0472">Membrane</keyword>